<name>A0A9P4IET3_9PEZI</name>
<gene>
    <name evidence="2" type="ORF">NA57DRAFT_66464</name>
</gene>
<dbReference type="InterPro" id="IPR051693">
    <property type="entry name" value="UPF0046_metallophosphoest"/>
</dbReference>
<dbReference type="AlphaFoldDB" id="A0A9P4IET3"/>
<comment type="caution">
    <text evidence="2">The sequence shown here is derived from an EMBL/GenBank/DDBJ whole genome shotgun (WGS) entry which is preliminary data.</text>
</comment>
<dbReference type="SUPFAM" id="SSF56300">
    <property type="entry name" value="Metallo-dependent phosphatases"/>
    <property type="match status" value="1"/>
</dbReference>
<dbReference type="Proteomes" id="UP000799772">
    <property type="component" value="Unassembled WGS sequence"/>
</dbReference>
<dbReference type="Gene3D" id="3.60.21.10">
    <property type="match status" value="1"/>
</dbReference>
<dbReference type="PANTHER" id="PTHR12905">
    <property type="entry name" value="METALLOPHOSPHOESTERASE"/>
    <property type="match status" value="1"/>
</dbReference>
<organism evidence="2 3">
    <name type="scientific">Rhizodiscina lignyota</name>
    <dbReference type="NCBI Taxonomy" id="1504668"/>
    <lineage>
        <taxon>Eukaryota</taxon>
        <taxon>Fungi</taxon>
        <taxon>Dikarya</taxon>
        <taxon>Ascomycota</taxon>
        <taxon>Pezizomycotina</taxon>
        <taxon>Dothideomycetes</taxon>
        <taxon>Pleosporomycetidae</taxon>
        <taxon>Aulographales</taxon>
        <taxon>Rhizodiscinaceae</taxon>
        <taxon>Rhizodiscina</taxon>
    </lineage>
</organism>
<keyword evidence="3" id="KW-1185">Reference proteome</keyword>
<dbReference type="OrthoDB" id="630188at2759"/>
<protein>
    <submittedName>
        <fullName evidence="2">Metallo-dependent phosphatase</fullName>
    </submittedName>
</protein>
<feature type="domain" description="Calcineurin-like phosphoesterase" evidence="1">
    <location>
        <begin position="51"/>
        <end position="232"/>
    </location>
</feature>
<accession>A0A9P4IET3</accession>
<dbReference type="CDD" id="cd07379">
    <property type="entry name" value="MPP_239FB"/>
    <property type="match status" value="1"/>
</dbReference>
<reference evidence="2" key="1">
    <citation type="journal article" date="2020" name="Stud. Mycol.">
        <title>101 Dothideomycetes genomes: a test case for predicting lifestyles and emergence of pathogens.</title>
        <authorList>
            <person name="Haridas S."/>
            <person name="Albert R."/>
            <person name="Binder M."/>
            <person name="Bloem J."/>
            <person name="Labutti K."/>
            <person name="Salamov A."/>
            <person name="Andreopoulos B."/>
            <person name="Baker S."/>
            <person name="Barry K."/>
            <person name="Bills G."/>
            <person name="Bluhm B."/>
            <person name="Cannon C."/>
            <person name="Castanera R."/>
            <person name="Culley D."/>
            <person name="Daum C."/>
            <person name="Ezra D."/>
            <person name="Gonzalez J."/>
            <person name="Henrissat B."/>
            <person name="Kuo A."/>
            <person name="Liang C."/>
            <person name="Lipzen A."/>
            <person name="Lutzoni F."/>
            <person name="Magnuson J."/>
            <person name="Mondo S."/>
            <person name="Nolan M."/>
            <person name="Ohm R."/>
            <person name="Pangilinan J."/>
            <person name="Park H.-J."/>
            <person name="Ramirez L."/>
            <person name="Alfaro M."/>
            <person name="Sun H."/>
            <person name="Tritt A."/>
            <person name="Yoshinaga Y."/>
            <person name="Zwiers L.-H."/>
            <person name="Turgeon B."/>
            <person name="Goodwin S."/>
            <person name="Spatafora J."/>
            <person name="Crous P."/>
            <person name="Grigoriev I."/>
        </authorList>
    </citation>
    <scope>NUCLEOTIDE SEQUENCE</scope>
    <source>
        <strain evidence="2">CBS 133067</strain>
    </source>
</reference>
<dbReference type="InterPro" id="IPR004843">
    <property type="entry name" value="Calcineurin-like_PHP"/>
</dbReference>
<sequence length="320" mass="36005">MFFSSKPRNIFDPPTPFERIVSSPLTFLVTSIYELFQSLRPAPSPHSPPIRVVCISDTHTLTYDIPNGDLLIHAGDLANAGTTSEIQNQLDWLSSLPHPQKVAIAGNHDTYLDPRSRMTLDEKDRTDILDWHGIIYLQHSSITLNFPERQNRQLKIYGAPQIPKCGGSQFAFQYNRGQDAWSDTVPPNLDILITHTPPKYHCDLAAALGCEWLLKEVWRVKPKLHVCGHIHAGAGREVLWWDQSQGAYESLRARSKKGLLLSMIDPEFWLEAAALLLLGLRGIVWTRIWGGEQRSTTLVNAALMYNNTGKLGNQVQVVLI</sequence>
<evidence type="ECO:0000313" key="2">
    <source>
        <dbReference type="EMBL" id="KAF2097950.1"/>
    </source>
</evidence>
<dbReference type="Pfam" id="PF00149">
    <property type="entry name" value="Metallophos"/>
    <property type="match status" value="1"/>
</dbReference>
<proteinExistence type="predicted"/>
<dbReference type="EMBL" id="ML978127">
    <property type="protein sequence ID" value="KAF2097950.1"/>
    <property type="molecule type" value="Genomic_DNA"/>
</dbReference>
<dbReference type="PANTHER" id="PTHR12905:SF18">
    <property type="entry name" value="ESTER HYDROLASE, PUTATIVE (AFU_ORTHOLOGUE AFUA_4G03130)-RELATED"/>
    <property type="match status" value="1"/>
</dbReference>
<evidence type="ECO:0000259" key="1">
    <source>
        <dbReference type="Pfam" id="PF00149"/>
    </source>
</evidence>
<dbReference type="InterPro" id="IPR029052">
    <property type="entry name" value="Metallo-depent_PP-like"/>
</dbReference>
<dbReference type="GO" id="GO:0016787">
    <property type="term" value="F:hydrolase activity"/>
    <property type="evidence" value="ECO:0007669"/>
    <property type="project" value="InterPro"/>
</dbReference>
<evidence type="ECO:0000313" key="3">
    <source>
        <dbReference type="Proteomes" id="UP000799772"/>
    </source>
</evidence>